<dbReference type="EMBL" id="CP144754">
    <property type="protein sequence ID" value="WVZ99421.1"/>
    <property type="molecule type" value="Genomic_DNA"/>
</dbReference>
<dbReference type="Pfam" id="PF00612">
    <property type="entry name" value="IQ"/>
    <property type="match status" value="2"/>
</dbReference>
<feature type="region of interest" description="Disordered" evidence="4">
    <location>
        <begin position="367"/>
        <end position="388"/>
    </location>
</feature>
<dbReference type="AlphaFoldDB" id="A0AAQ3UW99"/>
<dbReference type="PROSITE" id="PS50096">
    <property type="entry name" value="IQ"/>
    <property type="match status" value="2"/>
</dbReference>
<gene>
    <name evidence="5" type="ORF">U9M48_044723</name>
</gene>
<sequence length="431" mass="46921">MGASGKWIKSLVALKTSAGLHRGGGKWTRLWRSSSSSAASGASAGDASALASEASSASADSFSSVIAAVVRAPPRDFRLIRQEWAAVRIQTAFRAFLARRALKALRGIVRLQALVRGRLVRKQLAVTLKCMHALLRVQERVREHRARSSSRSHGSQDALNGGRASSTIGAEEQWCDRHGSVDEVRSKLHMKHEGAAKRERAIAYSLSHQPRGPKHSGRPSSPAICVRRHEPSRCDHNLSYLEGWMATKPWETRLMERDRTDSQLAKNCEKHSQLAKNCEELNLAASKLSDDSSVRVRRNNVTTRVAAKPPSVLQASSSDFVFDESSPSTSSLSATNTILASEARSDSGNVGGPNYMSLTKSARARLNGCSSSTHRGSFQRQRSGDMSRVALSSIDTQSNAGSEISVTSRRLNSMSLKGRSMTRSLDKENDD</sequence>
<proteinExistence type="inferred from homology"/>
<keyword evidence="1" id="KW-0112">Calmodulin-binding</keyword>
<evidence type="ECO:0000256" key="4">
    <source>
        <dbReference type="SAM" id="MobiDB-lite"/>
    </source>
</evidence>
<evidence type="ECO:0000313" key="6">
    <source>
        <dbReference type="Proteomes" id="UP001341281"/>
    </source>
</evidence>
<evidence type="ECO:0000256" key="3">
    <source>
        <dbReference type="ARBA" id="ARBA00045534"/>
    </source>
</evidence>
<keyword evidence="6" id="KW-1185">Reference proteome</keyword>
<dbReference type="SMART" id="SM00015">
    <property type="entry name" value="IQ"/>
    <property type="match status" value="2"/>
</dbReference>
<feature type="region of interest" description="Disordered" evidence="4">
    <location>
        <begin position="411"/>
        <end position="431"/>
    </location>
</feature>
<accession>A0AAQ3UW99</accession>
<protein>
    <recommendedName>
        <fullName evidence="7">Calmodulin binding protein</fullName>
    </recommendedName>
</protein>
<dbReference type="CDD" id="cd23767">
    <property type="entry name" value="IQCD"/>
    <property type="match status" value="1"/>
</dbReference>
<feature type="region of interest" description="Disordered" evidence="4">
    <location>
        <begin position="143"/>
        <end position="165"/>
    </location>
</feature>
<evidence type="ECO:0000256" key="2">
    <source>
        <dbReference type="ARBA" id="ARBA00024341"/>
    </source>
</evidence>
<evidence type="ECO:0000256" key="1">
    <source>
        <dbReference type="ARBA" id="ARBA00022860"/>
    </source>
</evidence>
<dbReference type="Proteomes" id="UP001341281">
    <property type="component" value="Chromosome 10"/>
</dbReference>
<evidence type="ECO:0000313" key="5">
    <source>
        <dbReference type="EMBL" id="WVZ99421.1"/>
    </source>
</evidence>
<dbReference type="PANTHER" id="PTHR32295">
    <property type="entry name" value="IQ-DOMAIN 5-RELATED"/>
    <property type="match status" value="1"/>
</dbReference>
<dbReference type="InterPro" id="IPR027417">
    <property type="entry name" value="P-loop_NTPase"/>
</dbReference>
<dbReference type="PANTHER" id="PTHR32295:SF34">
    <property type="entry name" value="OS05G0541100 PROTEIN"/>
    <property type="match status" value="1"/>
</dbReference>
<reference evidence="5 6" key="1">
    <citation type="submission" date="2024-02" db="EMBL/GenBank/DDBJ databases">
        <title>High-quality chromosome-scale genome assembly of Pensacola bahiagrass (Paspalum notatum Flugge var. saurae).</title>
        <authorList>
            <person name="Vega J.M."/>
            <person name="Podio M."/>
            <person name="Orjuela J."/>
            <person name="Siena L.A."/>
            <person name="Pessino S.C."/>
            <person name="Combes M.C."/>
            <person name="Mariac C."/>
            <person name="Albertini E."/>
            <person name="Pupilli F."/>
            <person name="Ortiz J.P.A."/>
            <person name="Leblanc O."/>
        </authorList>
    </citation>
    <scope>NUCLEOTIDE SEQUENCE [LARGE SCALE GENOMIC DNA]</scope>
    <source>
        <strain evidence="5">R1</strain>
        <tissue evidence="5">Leaf</tissue>
    </source>
</reference>
<dbReference type="InterPro" id="IPR000048">
    <property type="entry name" value="IQ_motif_EF-hand-BS"/>
</dbReference>
<dbReference type="GO" id="GO:0005516">
    <property type="term" value="F:calmodulin binding"/>
    <property type="evidence" value="ECO:0007669"/>
    <property type="project" value="UniProtKB-KW"/>
</dbReference>
<evidence type="ECO:0008006" key="7">
    <source>
        <dbReference type="Google" id="ProtNLM"/>
    </source>
</evidence>
<feature type="compositionally biased region" description="Polar residues" evidence="4">
    <location>
        <begin position="368"/>
        <end position="381"/>
    </location>
</feature>
<dbReference type="SUPFAM" id="SSF52540">
    <property type="entry name" value="P-loop containing nucleoside triphosphate hydrolases"/>
    <property type="match status" value="1"/>
</dbReference>
<comment type="function">
    <text evidence="3">May be involved in cooperative interactions with calmodulins or calmodulin-like proteins. Recruits calmodulin proteins to microtubules, thus being a potential scaffold in cellular signaling and trafficking. May associate with nucleic acids and regulate gene expression at the transcriptional or post-transcriptional level.</text>
</comment>
<organism evidence="5 6">
    <name type="scientific">Paspalum notatum var. saurae</name>
    <dbReference type="NCBI Taxonomy" id="547442"/>
    <lineage>
        <taxon>Eukaryota</taxon>
        <taxon>Viridiplantae</taxon>
        <taxon>Streptophyta</taxon>
        <taxon>Embryophyta</taxon>
        <taxon>Tracheophyta</taxon>
        <taxon>Spermatophyta</taxon>
        <taxon>Magnoliopsida</taxon>
        <taxon>Liliopsida</taxon>
        <taxon>Poales</taxon>
        <taxon>Poaceae</taxon>
        <taxon>PACMAD clade</taxon>
        <taxon>Panicoideae</taxon>
        <taxon>Andropogonodae</taxon>
        <taxon>Paspaleae</taxon>
        <taxon>Paspalinae</taxon>
        <taxon>Paspalum</taxon>
    </lineage>
</organism>
<comment type="similarity">
    <text evidence="2">Belongs to the IQD family.</text>
</comment>
<name>A0AAQ3UW99_PASNO</name>